<reference evidence="3" key="1">
    <citation type="submission" date="2016-11" db="UniProtKB">
        <authorList>
            <consortium name="WormBaseParasite"/>
        </authorList>
    </citation>
    <scope>IDENTIFICATION</scope>
</reference>
<evidence type="ECO:0000313" key="2">
    <source>
        <dbReference type="Proteomes" id="UP000095282"/>
    </source>
</evidence>
<accession>A0A1I7UZI9</accession>
<sequence length="199" mass="22833">MHTLYCNLPWPLVLVGLLQKAALWMTYIGIEDEETVCLDWCGQFNTGGLELCSPIPQNFDFGLCRKYQYVRVKLWPHAVSRNVMKLAEKAKEVILDTSGLGSTGLNIFLNNWLENGCDGLKFLSIRMGEYQEAEALNGIRDRVLDTEEEVNYKCYTGEFYRLSPGKRLRRDDGVIASFYYDRTTRILNFGVVDIPYCSD</sequence>
<proteinExistence type="predicted"/>
<feature type="chain" id="PRO_5009309703" evidence="1">
    <location>
        <begin position="24"/>
        <end position="199"/>
    </location>
</feature>
<feature type="signal peptide" evidence="1">
    <location>
        <begin position="1"/>
        <end position="23"/>
    </location>
</feature>
<dbReference type="AlphaFoldDB" id="A0A1I7UZI9"/>
<evidence type="ECO:0000256" key="1">
    <source>
        <dbReference type="SAM" id="SignalP"/>
    </source>
</evidence>
<name>A0A1I7UZI9_9PELO</name>
<evidence type="ECO:0000313" key="3">
    <source>
        <dbReference type="WBParaSite" id="Csp11.Scaffold630.g20903.t1"/>
    </source>
</evidence>
<dbReference type="WBParaSite" id="Csp11.Scaffold630.g20903.t1">
    <property type="protein sequence ID" value="Csp11.Scaffold630.g20903.t1"/>
    <property type="gene ID" value="Csp11.Scaffold630.g20903"/>
</dbReference>
<keyword evidence="1" id="KW-0732">Signal</keyword>
<protein>
    <submittedName>
        <fullName evidence="3">FBA_2 domain-containing protein</fullName>
    </submittedName>
</protein>
<dbReference type="Proteomes" id="UP000095282">
    <property type="component" value="Unplaced"/>
</dbReference>
<organism evidence="2 3">
    <name type="scientific">Caenorhabditis tropicalis</name>
    <dbReference type="NCBI Taxonomy" id="1561998"/>
    <lineage>
        <taxon>Eukaryota</taxon>
        <taxon>Metazoa</taxon>
        <taxon>Ecdysozoa</taxon>
        <taxon>Nematoda</taxon>
        <taxon>Chromadorea</taxon>
        <taxon>Rhabditida</taxon>
        <taxon>Rhabditina</taxon>
        <taxon>Rhabditomorpha</taxon>
        <taxon>Rhabditoidea</taxon>
        <taxon>Rhabditidae</taxon>
        <taxon>Peloderinae</taxon>
        <taxon>Caenorhabditis</taxon>
    </lineage>
</organism>
<keyword evidence="2" id="KW-1185">Reference proteome</keyword>